<evidence type="ECO:0000313" key="1">
    <source>
        <dbReference type="WBParaSite" id="maker-PairedContig_4038-snap-gene-0.16-mRNA-1"/>
    </source>
</evidence>
<name>A0A1I8EQR0_WUCBA</name>
<proteinExistence type="predicted"/>
<protein>
    <submittedName>
        <fullName evidence="1">Uncharacterized protein</fullName>
    </submittedName>
</protein>
<organism evidence="1">
    <name type="scientific">Wuchereria bancrofti</name>
    <dbReference type="NCBI Taxonomy" id="6293"/>
    <lineage>
        <taxon>Eukaryota</taxon>
        <taxon>Metazoa</taxon>
        <taxon>Ecdysozoa</taxon>
        <taxon>Nematoda</taxon>
        <taxon>Chromadorea</taxon>
        <taxon>Rhabditida</taxon>
        <taxon>Spirurina</taxon>
        <taxon>Spiruromorpha</taxon>
        <taxon>Filarioidea</taxon>
        <taxon>Onchocercidae</taxon>
        <taxon>Wuchereria</taxon>
    </lineage>
</organism>
<sequence>MSVKKVPHGQVLIDMKTKITSYGPHNGIIVHCGIQQEPRMFWPYVLSDTSNSLCTQQFNTAPTSATIHWPTVKENDNNQSNKATSSIPNQHYQLTDKEKISTNNFNLPKKVRLNVFETNPTIIKLKSLNMTSNNCKSDLNNKTAKISNGNISSTKEPLTNAQNVDCHHNEGRAVKKKDLNENIRPESMIHSERNGQNTSIIPMEHSSKRNVINCKESSDEIMKYDYSQIKKEFVRDSSLIEIPMTTNTSKIADDNRTDWQRSNDRRFSKNLPYSFASSLNQKRQPYRNIPDLCQKQSNHRKVPERLYHLYETQDAFGNPLTQFEMELEQLLPQLSLLNISKKHLSTNYDEYNRNLNDNIGLSLISENFTPKSKLKLKDGNYAESQSKYLQHNSESSSNNIFNDAEILRHHCDSLHIRSEIPTQLKIQGSIVRTKLDENKISIDGAKNVCEKTASKLSEILPTMSSSTMNCQQLQLTAKKRSYNQELMVEKEKNFEELKNCNTDNDEVVNNAGTISIKPILHISSRKNSFKKKVQFPVEWPQVIALEHRLLINDLHLNKFGKFLNMRYKEYKAMRKLRVNVRIQSYA</sequence>
<accession>A0A1I8EQR0</accession>
<reference evidence="1" key="1">
    <citation type="submission" date="2016-11" db="UniProtKB">
        <authorList>
            <consortium name="WormBaseParasite"/>
        </authorList>
    </citation>
    <scope>IDENTIFICATION</scope>
    <source>
        <strain evidence="1">pt0022</strain>
    </source>
</reference>
<dbReference type="AlphaFoldDB" id="A0A1I8EQR0"/>
<dbReference type="WBParaSite" id="maker-PairedContig_4038-snap-gene-0.16-mRNA-1">
    <property type="protein sequence ID" value="maker-PairedContig_4038-snap-gene-0.16-mRNA-1"/>
    <property type="gene ID" value="maker-PairedContig_4038-snap-gene-0.16"/>
</dbReference>